<dbReference type="SUPFAM" id="SSF48350">
    <property type="entry name" value="GTPase activation domain, GAP"/>
    <property type="match status" value="1"/>
</dbReference>
<feature type="domain" description="Rho-GAP" evidence="3">
    <location>
        <begin position="176"/>
        <end position="364"/>
    </location>
</feature>
<dbReference type="GO" id="GO:0007165">
    <property type="term" value="P:signal transduction"/>
    <property type="evidence" value="ECO:0007669"/>
    <property type="project" value="InterPro"/>
</dbReference>
<evidence type="ECO:0000259" key="3">
    <source>
        <dbReference type="PROSITE" id="PS50238"/>
    </source>
</evidence>
<name>A0A0G4J8I0_PLABS</name>
<dbReference type="InterPro" id="IPR008936">
    <property type="entry name" value="Rho_GTPase_activation_prot"/>
</dbReference>
<feature type="signal peptide" evidence="2">
    <location>
        <begin position="1"/>
        <end position="17"/>
    </location>
</feature>
<gene>
    <name evidence="4" type="ORF">PBRA_003429</name>
</gene>
<dbReference type="EMBL" id="CDSF01000155">
    <property type="protein sequence ID" value="CEP03822.1"/>
    <property type="molecule type" value="Genomic_DNA"/>
</dbReference>
<keyword evidence="2" id="KW-0732">Signal</keyword>
<evidence type="ECO:0000256" key="2">
    <source>
        <dbReference type="SAM" id="SignalP"/>
    </source>
</evidence>
<keyword evidence="5" id="KW-1185">Reference proteome</keyword>
<protein>
    <recommendedName>
        <fullName evidence="3">Rho-GAP domain-containing protein</fullName>
    </recommendedName>
</protein>
<dbReference type="Proteomes" id="UP000039324">
    <property type="component" value="Unassembled WGS sequence"/>
</dbReference>
<dbReference type="PROSITE" id="PS50238">
    <property type="entry name" value="RHOGAP"/>
    <property type="match status" value="1"/>
</dbReference>
<organism evidence="4 5">
    <name type="scientific">Plasmodiophora brassicae</name>
    <name type="common">Clubroot disease agent</name>
    <dbReference type="NCBI Taxonomy" id="37360"/>
    <lineage>
        <taxon>Eukaryota</taxon>
        <taxon>Sar</taxon>
        <taxon>Rhizaria</taxon>
        <taxon>Endomyxa</taxon>
        <taxon>Phytomyxea</taxon>
        <taxon>Plasmodiophorida</taxon>
        <taxon>Plasmodiophoridae</taxon>
        <taxon>Plasmodiophora</taxon>
    </lineage>
</organism>
<accession>A0A0G4J8I0</accession>
<evidence type="ECO:0000256" key="1">
    <source>
        <dbReference type="SAM" id="MobiDB-lite"/>
    </source>
</evidence>
<dbReference type="AlphaFoldDB" id="A0A0G4J8I0"/>
<feature type="compositionally biased region" description="Polar residues" evidence="1">
    <location>
        <begin position="77"/>
        <end position="89"/>
    </location>
</feature>
<dbReference type="Gene3D" id="1.10.555.10">
    <property type="entry name" value="Rho GTPase activation protein"/>
    <property type="match status" value="1"/>
</dbReference>
<proteinExistence type="predicted"/>
<evidence type="ECO:0000313" key="5">
    <source>
        <dbReference type="Proteomes" id="UP000039324"/>
    </source>
</evidence>
<evidence type="ECO:0000313" key="4">
    <source>
        <dbReference type="EMBL" id="CEP03822.1"/>
    </source>
</evidence>
<sequence>MSPGMFAILLLTSACAAVNPNDRSWDREYWHAGRPRLGYGKSYPDLRKPSSATNVHAASGGHQGPDPGPGPPRRSLRQTIREFTSQMVVKTSRRGSAGQPGDRDQAIVHPLTQPPSPPSAWKRSLDRIKTKLSPASQDPTNDHPRSSAARERRQGHQGRFPLHFSYVCGPSATPTSSLSDDDPFRDGMPHVVRVLLNTIYAGKDIKPSTVQGVFRVAPSLKSVDRGMAQLSRLENEMPRAHRQREKRIAAFYLKRCLRRLAESGHPLLPDTFVELVTIADYSLFSNVDLLCAGRRRTLHALRELLQWLVRMQRGLAFRESITMDGLAVLLAPSLVNPYYISVNGGIPFQFGFLPNLQTWLQVSP</sequence>
<feature type="chain" id="PRO_5005193983" description="Rho-GAP domain-containing protein" evidence="2">
    <location>
        <begin position="18"/>
        <end position="364"/>
    </location>
</feature>
<feature type="compositionally biased region" description="Basic and acidic residues" evidence="1">
    <location>
        <begin position="140"/>
        <end position="154"/>
    </location>
</feature>
<reference evidence="4 5" key="1">
    <citation type="submission" date="2015-02" db="EMBL/GenBank/DDBJ databases">
        <authorList>
            <person name="Chooi Y.-H."/>
        </authorList>
    </citation>
    <scope>NUCLEOTIDE SEQUENCE [LARGE SCALE GENOMIC DNA]</scope>
    <source>
        <strain evidence="4">E3</strain>
    </source>
</reference>
<dbReference type="InterPro" id="IPR000198">
    <property type="entry name" value="RhoGAP_dom"/>
</dbReference>
<feature type="region of interest" description="Disordered" evidence="1">
    <location>
        <begin position="37"/>
        <end position="161"/>
    </location>
</feature>